<sequence length="443" mass="45235">MAFELRRYSTAGIALASAGVIALSPLTIPSPDLHLPAPTTVASTRTVDLTGFVNPLAVWGDVLTTTLTDIGKLGQEYAADPFPIVRQLIANQMSYVGETVSIVQGMANGFRYWASTVPGQLQTISQQLATGHISDAVMTGNSLFVNAVAATFFPLLGFDIPQKMAQNVANVVAAITPVATGVGFALLSTVYEGNKALADTAQKFYDAVKSGDLVTSLSELINAPANVIGGVLNGYGTDKGTYGIFGSYEVVHAVLNGLKTIANAIKPPAPEAPVAATVDGPAAVPASATKALAPETTAAVDTGATVKEAPEKFKAPVAKADPKPATPVATEAETPKTEPVKVAEPVKTEVSTPAADPVSAEPVKVETTKPVHNDTTTSETGTKAAGATSSDADSAGKSDKPDKPAGKGQKAEKAPKAQKAPKAPNVAKQPKKASSTQQSANAG</sequence>
<accession>A0A8H2PJR0</accession>
<proteinExistence type="predicted"/>
<dbReference type="AlphaFoldDB" id="A0A8H2PJR0"/>
<feature type="compositionally biased region" description="Basic and acidic residues" evidence="1">
    <location>
        <begin position="333"/>
        <end position="347"/>
    </location>
</feature>
<protein>
    <recommendedName>
        <fullName evidence="3">PE-PGRS family protein</fullName>
    </recommendedName>
</protein>
<reference evidence="2" key="1">
    <citation type="submission" date="2018-01" db="EMBL/GenBank/DDBJ databases">
        <title>Comparative genomics of Mycobacterium mucogenicum and Mycobacterium neoaurum clade members emphasizing tRNA and non-coding RNA.</title>
        <authorList>
            <person name="Behra P.R.K."/>
            <person name="Pettersson B.M.F."/>
            <person name="Das S."/>
            <person name="Dasgupta S."/>
            <person name="Kirsebom L.A."/>
        </authorList>
    </citation>
    <scope>NUCLEOTIDE SEQUENCE</scope>
    <source>
        <strain evidence="2">DSM 44124</strain>
    </source>
</reference>
<gene>
    <name evidence="2" type="ORF">C1S78_25660</name>
</gene>
<dbReference type="EMBL" id="POTL01000001">
    <property type="protein sequence ID" value="TLH55307.1"/>
    <property type="molecule type" value="Genomic_DNA"/>
</dbReference>
<name>A0A8H2PJR0_MYCMU</name>
<feature type="compositionally biased region" description="Low complexity" evidence="1">
    <location>
        <begin position="417"/>
        <end position="428"/>
    </location>
</feature>
<feature type="compositionally biased region" description="Basic and acidic residues" evidence="1">
    <location>
        <begin position="363"/>
        <end position="372"/>
    </location>
</feature>
<feature type="region of interest" description="Disordered" evidence="1">
    <location>
        <begin position="300"/>
        <end position="443"/>
    </location>
</feature>
<organism evidence="2">
    <name type="scientific">Mycolicibacterium mucogenicum DSM 44124</name>
    <dbReference type="NCBI Taxonomy" id="1226753"/>
    <lineage>
        <taxon>Bacteria</taxon>
        <taxon>Bacillati</taxon>
        <taxon>Actinomycetota</taxon>
        <taxon>Actinomycetes</taxon>
        <taxon>Mycobacteriales</taxon>
        <taxon>Mycobacteriaceae</taxon>
        <taxon>Mycolicibacterium</taxon>
    </lineage>
</organism>
<evidence type="ECO:0000256" key="1">
    <source>
        <dbReference type="SAM" id="MobiDB-lite"/>
    </source>
</evidence>
<evidence type="ECO:0000313" key="2">
    <source>
        <dbReference type="EMBL" id="TLH55307.1"/>
    </source>
</evidence>
<feature type="compositionally biased region" description="Basic and acidic residues" evidence="1">
    <location>
        <begin position="394"/>
        <end position="415"/>
    </location>
</feature>
<comment type="caution">
    <text evidence="2">The sequence shown here is derived from an EMBL/GenBank/DDBJ whole genome shotgun (WGS) entry which is preliminary data.</text>
</comment>
<feature type="compositionally biased region" description="Low complexity" evidence="1">
    <location>
        <begin position="374"/>
        <end position="393"/>
    </location>
</feature>
<feature type="compositionally biased region" description="Polar residues" evidence="1">
    <location>
        <begin position="434"/>
        <end position="443"/>
    </location>
</feature>
<evidence type="ECO:0008006" key="3">
    <source>
        <dbReference type="Google" id="ProtNLM"/>
    </source>
</evidence>